<comment type="caution">
    <text evidence="5">The sequence shown here is derived from an EMBL/GenBank/DDBJ whole genome shotgun (WGS) entry which is preliminary data.</text>
</comment>
<name>A0ABP6JJQ1_9ACTN</name>
<dbReference type="Proteomes" id="UP001500403">
    <property type="component" value="Unassembled WGS sequence"/>
</dbReference>
<proteinExistence type="predicted"/>
<keyword evidence="1" id="KW-0808">Transferase</keyword>
<protein>
    <submittedName>
        <fullName evidence="5">GNAT family N-acetyltransferase</fullName>
    </submittedName>
</protein>
<evidence type="ECO:0000259" key="4">
    <source>
        <dbReference type="PROSITE" id="PS51186"/>
    </source>
</evidence>
<feature type="domain" description="N-acetyltransferase" evidence="4">
    <location>
        <begin position="4"/>
        <end position="149"/>
    </location>
</feature>
<dbReference type="CDD" id="cd04301">
    <property type="entry name" value="NAT_SF"/>
    <property type="match status" value="1"/>
</dbReference>
<keyword evidence="6" id="KW-1185">Reference proteome</keyword>
<evidence type="ECO:0000256" key="2">
    <source>
        <dbReference type="ARBA" id="ARBA00023315"/>
    </source>
</evidence>
<accession>A0ABP6JJQ1</accession>
<dbReference type="Gene3D" id="3.40.630.30">
    <property type="match status" value="1"/>
</dbReference>
<reference evidence="6" key="1">
    <citation type="journal article" date="2019" name="Int. J. Syst. Evol. Microbiol.">
        <title>The Global Catalogue of Microorganisms (GCM) 10K type strain sequencing project: providing services to taxonomists for standard genome sequencing and annotation.</title>
        <authorList>
            <consortium name="The Broad Institute Genomics Platform"/>
            <consortium name="The Broad Institute Genome Sequencing Center for Infectious Disease"/>
            <person name="Wu L."/>
            <person name="Ma J."/>
        </authorList>
    </citation>
    <scope>NUCLEOTIDE SEQUENCE [LARGE SCALE GENOMIC DNA]</scope>
    <source>
        <strain evidence="6">JCM 9088</strain>
    </source>
</reference>
<dbReference type="InterPro" id="IPR050832">
    <property type="entry name" value="Bact_Acetyltransf"/>
</dbReference>
<dbReference type="InterPro" id="IPR016181">
    <property type="entry name" value="Acyl_CoA_acyltransferase"/>
</dbReference>
<organism evidence="5 6">
    <name type="scientific">Streptomyces enissocaesilis</name>
    <dbReference type="NCBI Taxonomy" id="332589"/>
    <lineage>
        <taxon>Bacteria</taxon>
        <taxon>Bacillati</taxon>
        <taxon>Actinomycetota</taxon>
        <taxon>Actinomycetes</taxon>
        <taxon>Kitasatosporales</taxon>
        <taxon>Streptomycetaceae</taxon>
        <taxon>Streptomyces</taxon>
        <taxon>Streptomyces rochei group</taxon>
    </lineage>
</organism>
<evidence type="ECO:0000256" key="3">
    <source>
        <dbReference type="SAM" id="MobiDB-lite"/>
    </source>
</evidence>
<feature type="region of interest" description="Disordered" evidence="3">
    <location>
        <begin position="146"/>
        <end position="167"/>
    </location>
</feature>
<evidence type="ECO:0000313" key="6">
    <source>
        <dbReference type="Proteomes" id="UP001500403"/>
    </source>
</evidence>
<dbReference type="SUPFAM" id="SSF55729">
    <property type="entry name" value="Acyl-CoA N-acyltransferases (Nat)"/>
    <property type="match status" value="1"/>
</dbReference>
<dbReference type="RefSeq" id="WP_344493161.1">
    <property type="nucleotide sequence ID" value="NZ_BAAAUD010000018.1"/>
</dbReference>
<keyword evidence="2" id="KW-0012">Acyltransferase</keyword>
<gene>
    <name evidence="5" type="ORF">GCM10010446_17770</name>
</gene>
<evidence type="ECO:0000313" key="5">
    <source>
        <dbReference type="EMBL" id="GAA2933437.1"/>
    </source>
</evidence>
<dbReference type="PANTHER" id="PTHR43877">
    <property type="entry name" value="AMINOALKYLPHOSPHONATE N-ACETYLTRANSFERASE-RELATED-RELATED"/>
    <property type="match status" value="1"/>
</dbReference>
<evidence type="ECO:0000256" key="1">
    <source>
        <dbReference type="ARBA" id="ARBA00022679"/>
    </source>
</evidence>
<dbReference type="PROSITE" id="PS51186">
    <property type="entry name" value="GNAT"/>
    <property type="match status" value="1"/>
</dbReference>
<dbReference type="Pfam" id="PF13508">
    <property type="entry name" value="Acetyltransf_7"/>
    <property type="match status" value="1"/>
</dbReference>
<dbReference type="EMBL" id="BAAAUD010000018">
    <property type="protein sequence ID" value="GAA2933437.1"/>
    <property type="molecule type" value="Genomic_DNA"/>
</dbReference>
<dbReference type="InterPro" id="IPR000182">
    <property type="entry name" value="GNAT_dom"/>
</dbReference>
<sequence>MTDDTVRPATFADVPGVKAVTDAAYHHYIERIGVVPAPMEADHAANVAAGRVFVTGDPVRGVLVLVPEADHLFLDSVAVHPDAHGRGVGRRLLEYVEAHALSLGLPEVRLCTNAEMWENQKLYPRFGYELVERRMEGVYDRFHYRKRLSPAPTGQEPPSPDARRSDH</sequence>